<dbReference type="Pfam" id="PF07690">
    <property type="entry name" value="MFS_1"/>
    <property type="match status" value="1"/>
</dbReference>
<dbReference type="Gene3D" id="1.20.1250.20">
    <property type="entry name" value="MFS general substrate transporter like domains"/>
    <property type="match status" value="1"/>
</dbReference>
<feature type="transmembrane region" description="Helical" evidence="9">
    <location>
        <begin position="245"/>
        <end position="263"/>
    </location>
</feature>
<accession>A0ABY3U321</accession>
<feature type="transmembrane region" description="Helical" evidence="9">
    <location>
        <begin position="410"/>
        <end position="436"/>
    </location>
</feature>
<feature type="transmembrane region" description="Helical" evidence="9">
    <location>
        <begin position="153"/>
        <end position="177"/>
    </location>
</feature>
<sequence>MAAPDRHSATTAREVSSPSTDRPPRAGLTIGILVLAAFTMFLNETVLAVALKTLSENLALPIATVQWVTSVFLLTMAVVIPITGYLLQRFDERQVFFASTGLFSIGTLVCAVAPGIEILIVGRVLQAGGTALIMPLLMTTVMRLIALGRRGTVLGTITIVIAVAPALGPTAGGFVLGSLSWRWLFWIVLPIMLTVIIVGAVALRPAHPGARCELDVASIPLVAVGFGGLVYGLSAIGESSGGIDLTAVAALLFGLVAIGGFIARQLRLQRHGRALLDLRVFTHQRFRVGVGVVGLLFVCLLAVSAVLLPIYLQTVLGRTPMATGLVLLPGGLALGLLGPVVGRVYDRVGARAPVIAGTAVTTAALGMLALLGEGTPVWFVVTANLVLMIGISGVMTPLNTDALSALPEHLYSHGAAILTTVQQVAGTIGIALFVTIATRTSRSLAEAPDATGLHRAFAAMVLFGLAALALSFCVRRPRPGSVGADER</sequence>
<keyword evidence="5 9" id="KW-0812">Transmembrane</keyword>
<dbReference type="PANTHER" id="PTHR42718:SF9">
    <property type="entry name" value="MAJOR FACILITATOR SUPERFAMILY MULTIDRUG TRANSPORTER MFSC"/>
    <property type="match status" value="1"/>
</dbReference>
<evidence type="ECO:0000256" key="5">
    <source>
        <dbReference type="ARBA" id="ARBA00022692"/>
    </source>
</evidence>
<dbReference type="Gene3D" id="1.20.1720.10">
    <property type="entry name" value="Multidrug resistance protein D"/>
    <property type="match status" value="1"/>
</dbReference>
<dbReference type="InterPro" id="IPR011701">
    <property type="entry name" value="MFS"/>
</dbReference>
<feature type="domain" description="Major facilitator superfamily (MFS) profile" evidence="10">
    <location>
        <begin position="29"/>
        <end position="479"/>
    </location>
</feature>
<dbReference type="PANTHER" id="PTHR42718">
    <property type="entry name" value="MAJOR FACILITATOR SUPERFAMILY MULTIDRUG TRANSPORTER MFSC"/>
    <property type="match status" value="1"/>
</dbReference>
<dbReference type="PRINTS" id="PR01036">
    <property type="entry name" value="TCRTETB"/>
</dbReference>
<evidence type="ECO:0000313" key="11">
    <source>
        <dbReference type="EMBL" id="ULN53554.1"/>
    </source>
</evidence>
<feature type="transmembrane region" description="Helical" evidence="9">
    <location>
        <begin position="67"/>
        <end position="88"/>
    </location>
</feature>
<dbReference type="InterPro" id="IPR020846">
    <property type="entry name" value="MFS_dom"/>
</dbReference>
<feature type="transmembrane region" description="Helical" evidence="9">
    <location>
        <begin position="352"/>
        <end position="371"/>
    </location>
</feature>
<name>A0ABY3U321_9MYCO</name>
<feature type="transmembrane region" description="Helical" evidence="9">
    <location>
        <begin position="127"/>
        <end position="146"/>
    </location>
</feature>
<feature type="transmembrane region" description="Helical" evidence="9">
    <location>
        <begin position="288"/>
        <end position="312"/>
    </location>
</feature>
<feature type="region of interest" description="Disordered" evidence="8">
    <location>
        <begin position="1"/>
        <end position="23"/>
    </location>
</feature>
<proteinExistence type="inferred from homology"/>
<keyword evidence="3" id="KW-0813">Transport</keyword>
<evidence type="ECO:0000313" key="12">
    <source>
        <dbReference type="Proteomes" id="UP001055200"/>
    </source>
</evidence>
<evidence type="ECO:0000256" key="6">
    <source>
        <dbReference type="ARBA" id="ARBA00022989"/>
    </source>
</evidence>
<organism evidence="11 12">
    <name type="scientific">Mycolicibacillus parakoreensis</name>
    <dbReference type="NCBI Taxonomy" id="1069221"/>
    <lineage>
        <taxon>Bacteria</taxon>
        <taxon>Bacillati</taxon>
        <taxon>Actinomycetota</taxon>
        <taxon>Actinomycetes</taxon>
        <taxon>Mycobacteriales</taxon>
        <taxon>Mycobacteriaceae</taxon>
        <taxon>Mycolicibacillus</taxon>
    </lineage>
</organism>
<comment type="subcellular location">
    <subcellularLocation>
        <location evidence="1">Cell membrane</location>
        <topology evidence="1">Multi-pass membrane protein</topology>
    </subcellularLocation>
</comment>
<dbReference type="PROSITE" id="PS50850">
    <property type="entry name" value="MFS"/>
    <property type="match status" value="1"/>
</dbReference>
<evidence type="ECO:0000256" key="8">
    <source>
        <dbReference type="SAM" id="MobiDB-lite"/>
    </source>
</evidence>
<dbReference type="NCBIfam" id="TIGR00711">
    <property type="entry name" value="efflux_EmrB"/>
    <property type="match status" value="1"/>
</dbReference>
<gene>
    <name evidence="11" type="ORF">MIU77_04255</name>
</gene>
<evidence type="ECO:0000256" key="1">
    <source>
        <dbReference type="ARBA" id="ARBA00004651"/>
    </source>
</evidence>
<evidence type="ECO:0000256" key="4">
    <source>
        <dbReference type="ARBA" id="ARBA00022475"/>
    </source>
</evidence>
<feature type="transmembrane region" description="Helical" evidence="9">
    <location>
        <begin position="324"/>
        <end position="345"/>
    </location>
</feature>
<feature type="transmembrane region" description="Helical" evidence="9">
    <location>
        <begin position="456"/>
        <end position="474"/>
    </location>
</feature>
<evidence type="ECO:0000256" key="9">
    <source>
        <dbReference type="SAM" id="Phobius"/>
    </source>
</evidence>
<dbReference type="RefSeq" id="WP_240171805.1">
    <property type="nucleotide sequence ID" value="NZ_CP092365.1"/>
</dbReference>
<keyword evidence="6 9" id="KW-1133">Transmembrane helix</keyword>
<reference evidence="11" key="1">
    <citation type="submission" date="2022-08" db="EMBL/GenBank/DDBJ databases">
        <title>Complete genome sequence of 14 non-tuberculosis mycobacteria type-strains.</title>
        <authorList>
            <person name="Igarashi Y."/>
            <person name="Osugi A."/>
            <person name="Mitarai S."/>
        </authorList>
    </citation>
    <scope>NUCLEOTIDE SEQUENCE</scope>
    <source>
        <strain evidence="11">DSM 45575</strain>
    </source>
</reference>
<dbReference type="EMBL" id="CP092365">
    <property type="protein sequence ID" value="ULN53554.1"/>
    <property type="molecule type" value="Genomic_DNA"/>
</dbReference>
<evidence type="ECO:0000256" key="2">
    <source>
        <dbReference type="ARBA" id="ARBA00008537"/>
    </source>
</evidence>
<feature type="transmembrane region" description="Helical" evidence="9">
    <location>
        <begin position="95"/>
        <end position="121"/>
    </location>
</feature>
<keyword evidence="4" id="KW-1003">Cell membrane</keyword>
<feature type="transmembrane region" description="Helical" evidence="9">
    <location>
        <begin position="26"/>
        <end position="47"/>
    </location>
</feature>
<evidence type="ECO:0000256" key="7">
    <source>
        <dbReference type="ARBA" id="ARBA00023136"/>
    </source>
</evidence>
<keyword evidence="12" id="KW-1185">Reference proteome</keyword>
<keyword evidence="7 9" id="KW-0472">Membrane</keyword>
<dbReference type="SUPFAM" id="SSF103473">
    <property type="entry name" value="MFS general substrate transporter"/>
    <property type="match status" value="1"/>
</dbReference>
<feature type="transmembrane region" description="Helical" evidence="9">
    <location>
        <begin position="214"/>
        <end position="233"/>
    </location>
</feature>
<feature type="transmembrane region" description="Helical" evidence="9">
    <location>
        <begin position="377"/>
        <end position="398"/>
    </location>
</feature>
<feature type="transmembrane region" description="Helical" evidence="9">
    <location>
        <begin position="183"/>
        <end position="202"/>
    </location>
</feature>
<dbReference type="Proteomes" id="UP001055200">
    <property type="component" value="Chromosome"/>
</dbReference>
<dbReference type="InterPro" id="IPR004638">
    <property type="entry name" value="EmrB-like"/>
</dbReference>
<feature type="compositionally biased region" description="Polar residues" evidence="8">
    <location>
        <begin position="9"/>
        <end position="20"/>
    </location>
</feature>
<evidence type="ECO:0000259" key="10">
    <source>
        <dbReference type="PROSITE" id="PS50850"/>
    </source>
</evidence>
<dbReference type="InterPro" id="IPR036259">
    <property type="entry name" value="MFS_trans_sf"/>
</dbReference>
<evidence type="ECO:0000256" key="3">
    <source>
        <dbReference type="ARBA" id="ARBA00022448"/>
    </source>
</evidence>
<comment type="similarity">
    <text evidence="2">Belongs to the major facilitator superfamily. EmrB family.</text>
</comment>
<protein>
    <submittedName>
        <fullName evidence="11">DHA2 family efflux MFS transporter permease subunit</fullName>
    </submittedName>
</protein>